<comment type="catalytic activity">
    <reaction evidence="1">
        <text>ATP + protein L-histidine = ADP + protein N-phospho-L-histidine.</text>
        <dbReference type="EC" id="2.7.13.3"/>
    </reaction>
</comment>
<dbReference type="InterPro" id="IPR003661">
    <property type="entry name" value="HisK_dim/P_dom"/>
</dbReference>
<accession>A0A3N4MFA7</accession>
<dbReference type="SUPFAM" id="SSF55874">
    <property type="entry name" value="ATPase domain of HSP90 chaperone/DNA topoisomerase II/histidine kinase"/>
    <property type="match status" value="1"/>
</dbReference>
<evidence type="ECO:0000256" key="2">
    <source>
        <dbReference type="ARBA" id="ARBA00012438"/>
    </source>
</evidence>
<dbReference type="PROSITE" id="PS50109">
    <property type="entry name" value="HIS_KIN"/>
    <property type="match status" value="1"/>
</dbReference>
<dbReference type="InterPro" id="IPR003594">
    <property type="entry name" value="HATPase_dom"/>
</dbReference>
<dbReference type="InterPro" id="IPR005467">
    <property type="entry name" value="His_kinase_dom"/>
</dbReference>
<evidence type="ECO:0000256" key="6">
    <source>
        <dbReference type="ARBA" id="ARBA00023012"/>
    </source>
</evidence>
<dbReference type="Pfam" id="PF02518">
    <property type="entry name" value="HATPase_c"/>
    <property type="match status" value="1"/>
</dbReference>
<dbReference type="InterPro" id="IPR036097">
    <property type="entry name" value="HisK_dim/P_sf"/>
</dbReference>
<evidence type="ECO:0000313" key="9">
    <source>
        <dbReference type="EMBL" id="RPD38770.1"/>
    </source>
</evidence>
<comment type="caution">
    <text evidence="9">The sequence shown here is derived from an EMBL/GenBank/DDBJ whole genome shotgun (WGS) entry which is preliminary data.</text>
</comment>
<keyword evidence="7" id="KW-0812">Transmembrane</keyword>
<keyword evidence="7" id="KW-1133">Transmembrane helix</keyword>
<dbReference type="PANTHER" id="PTHR45453">
    <property type="entry name" value="PHOSPHATE REGULON SENSOR PROTEIN PHOR"/>
    <property type="match status" value="1"/>
</dbReference>
<reference evidence="10" key="1">
    <citation type="submission" date="2018-11" db="EMBL/GenBank/DDBJ databases">
        <title>Chitinophaga lutea sp.nov., isolate from arsenic contaminated soil.</title>
        <authorList>
            <person name="Zong Y."/>
        </authorList>
    </citation>
    <scope>NUCLEOTIDE SEQUENCE [LARGE SCALE GENOMIC DNA]</scope>
    <source>
        <strain evidence="10">YLT18</strain>
    </source>
</reference>
<dbReference type="AlphaFoldDB" id="A0A3N4MFA7"/>
<keyword evidence="6" id="KW-0902">Two-component regulatory system</keyword>
<dbReference type="SMART" id="SM00387">
    <property type="entry name" value="HATPase_c"/>
    <property type="match status" value="1"/>
</dbReference>
<dbReference type="InterPro" id="IPR004358">
    <property type="entry name" value="Sig_transdc_His_kin-like_C"/>
</dbReference>
<dbReference type="SUPFAM" id="SSF47384">
    <property type="entry name" value="Homodimeric domain of signal transducing histidine kinase"/>
    <property type="match status" value="1"/>
</dbReference>
<evidence type="ECO:0000256" key="7">
    <source>
        <dbReference type="SAM" id="Phobius"/>
    </source>
</evidence>
<dbReference type="GO" id="GO:0005886">
    <property type="term" value="C:plasma membrane"/>
    <property type="evidence" value="ECO:0007669"/>
    <property type="project" value="TreeGrafter"/>
</dbReference>
<keyword evidence="3" id="KW-0597">Phosphoprotein</keyword>
<dbReference type="EMBL" id="RMBX01000014">
    <property type="protein sequence ID" value="RPD38770.1"/>
    <property type="molecule type" value="Genomic_DNA"/>
</dbReference>
<dbReference type="PANTHER" id="PTHR45453:SF1">
    <property type="entry name" value="PHOSPHATE REGULON SENSOR PROTEIN PHOR"/>
    <property type="match status" value="1"/>
</dbReference>
<evidence type="ECO:0000256" key="1">
    <source>
        <dbReference type="ARBA" id="ARBA00000085"/>
    </source>
</evidence>
<protein>
    <recommendedName>
        <fullName evidence="2">histidine kinase</fullName>
        <ecNumber evidence="2">2.7.13.3</ecNumber>
    </recommendedName>
</protein>
<dbReference type="InterPro" id="IPR036890">
    <property type="entry name" value="HATPase_C_sf"/>
</dbReference>
<dbReference type="EC" id="2.7.13.3" evidence="2"/>
<keyword evidence="4" id="KW-0808">Transferase</keyword>
<dbReference type="FunFam" id="3.30.565.10:FF:000006">
    <property type="entry name" value="Sensor histidine kinase WalK"/>
    <property type="match status" value="1"/>
</dbReference>
<dbReference type="CDD" id="cd00075">
    <property type="entry name" value="HATPase"/>
    <property type="match status" value="1"/>
</dbReference>
<dbReference type="CDD" id="cd00082">
    <property type="entry name" value="HisKA"/>
    <property type="match status" value="1"/>
</dbReference>
<evidence type="ECO:0000313" key="10">
    <source>
        <dbReference type="Proteomes" id="UP000279089"/>
    </source>
</evidence>
<keyword evidence="7" id="KW-0472">Membrane</keyword>
<dbReference type="GO" id="GO:0016036">
    <property type="term" value="P:cellular response to phosphate starvation"/>
    <property type="evidence" value="ECO:0007669"/>
    <property type="project" value="TreeGrafter"/>
</dbReference>
<feature type="domain" description="Histidine kinase" evidence="8">
    <location>
        <begin position="148"/>
        <end position="368"/>
    </location>
</feature>
<dbReference type="Gene3D" id="1.10.287.130">
    <property type="match status" value="1"/>
</dbReference>
<evidence type="ECO:0000256" key="3">
    <source>
        <dbReference type="ARBA" id="ARBA00022553"/>
    </source>
</evidence>
<feature type="transmembrane region" description="Helical" evidence="7">
    <location>
        <begin position="59"/>
        <end position="77"/>
    </location>
</feature>
<dbReference type="GO" id="GO:0004721">
    <property type="term" value="F:phosphoprotein phosphatase activity"/>
    <property type="evidence" value="ECO:0007669"/>
    <property type="project" value="TreeGrafter"/>
</dbReference>
<dbReference type="Pfam" id="PF00512">
    <property type="entry name" value="HisKA"/>
    <property type="match status" value="1"/>
</dbReference>
<dbReference type="PRINTS" id="PR00344">
    <property type="entry name" value="BCTRLSENSOR"/>
</dbReference>
<dbReference type="SMART" id="SM00388">
    <property type="entry name" value="HisKA"/>
    <property type="match status" value="1"/>
</dbReference>
<dbReference type="Gene3D" id="3.30.565.10">
    <property type="entry name" value="Histidine kinase-like ATPase, C-terminal domain"/>
    <property type="match status" value="1"/>
</dbReference>
<evidence type="ECO:0000259" key="8">
    <source>
        <dbReference type="PROSITE" id="PS50109"/>
    </source>
</evidence>
<name>A0A3N4MFA7_9BACT</name>
<evidence type="ECO:0000256" key="4">
    <source>
        <dbReference type="ARBA" id="ARBA00022679"/>
    </source>
</evidence>
<keyword evidence="5 9" id="KW-0418">Kinase</keyword>
<sequence>MASKKIGLISLYYKNYSLWSMFKAKNLSPQKLAGFTALVLSAIMAAGCLLIGANYKETLIAFALTFLVAYYLYLYTLQNFIYRKIKLIYKFIYQTKASKREDFFNKNILPLKTIDEVSEDVEKWASQKKEELDNLRRNEAFRKEFLLNLSHELKTPIFAVQGYIHTLLDGAIEDPTVNKMFLKNATKNIDRLCRLIDDLDEISKLESGEMTINKEIFVIQDLVKDVFDTLSIKAKQKEIKFSIKKGCEAPVHVYADKEKIRQVLINLIENSVKYGKPDGQTIASIYNMDGKRVLVEISDTGIGMAEEHLPRVFERFYRTDRARSRDIGGTGLGLAIVKHIVEAHDQTINVRSKIEVGSTFGFTLELGKDN</sequence>
<gene>
    <name evidence="9" type="ORF">EG028_24000</name>
</gene>
<proteinExistence type="predicted"/>
<evidence type="ECO:0000256" key="5">
    <source>
        <dbReference type="ARBA" id="ARBA00022777"/>
    </source>
</evidence>
<feature type="transmembrane region" description="Helical" evidence="7">
    <location>
        <begin position="32"/>
        <end position="53"/>
    </location>
</feature>
<dbReference type="GO" id="GO:0000155">
    <property type="term" value="F:phosphorelay sensor kinase activity"/>
    <property type="evidence" value="ECO:0007669"/>
    <property type="project" value="InterPro"/>
</dbReference>
<dbReference type="Proteomes" id="UP000279089">
    <property type="component" value="Unassembled WGS sequence"/>
</dbReference>
<keyword evidence="10" id="KW-1185">Reference proteome</keyword>
<dbReference type="OrthoDB" id="9804645at2"/>
<organism evidence="9 10">
    <name type="scientific">Chitinophaga barathri</name>
    <dbReference type="NCBI Taxonomy" id="1647451"/>
    <lineage>
        <taxon>Bacteria</taxon>
        <taxon>Pseudomonadati</taxon>
        <taxon>Bacteroidota</taxon>
        <taxon>Chitinophagia</taxon>
        <taxon>Chitinophagales</taxon>
        <taxon>Chitinophagaceae</taxon>
        <taxon>Chitinophaga</taxon>
    </lineage>
</organism>
<dbReference type="InterPro" id="IPR050351">
    <property type="entry name" value="BphY/WalK/GraS-like"/>
</dbReference>